<protein>
    <recommendedName>
        <fullName evidence="2">BP74 N-terminal domain-containing protein</fullName>
    </recommendedName>
</protein>
<gene>
    <name evidence="3" type="ORF">GCM10022419_050100</name>
</gene>
<reference evidence="4" key="1">
    <citation type="journal article" date="2019" name="Int. J. Syst. Evol. Microbiol.">
        <title>The Global Catalogue of Microorganisms (GCM) 10K type strain sequencing project: providing services to taxonomists for standard genome sequencing and annotation.</title>
        <authorList>
            <consortium name="The Broad Institute Genomics Platform"/>
            <consortium name="The Broad Institute Genome Sequencing Center for Infectious Disease"/>
            <person name="Wu L."/>
            <person name="Ma J."/>
        </authorList>
    </citation>
    <scope>NUCLEOTIDE SEQUENCE [LARGE SCALE GENOMIC DNA]</scope>
    <source>
        <strain evidence="4">JCM 17326</strain>
    </source>
</reference>
<feature type="signal peptide" evidence="1">
    <location>
        <begin position="1"/>
        <end position="28"/>
    </location>
</feature>
<dbReference type="InterPro" id="IPR053344">
    <property type="entry name" value="cAMP-inducible_BP74-like"/>
</dbReference>
<proteinExistence type="predicted"/>
<keyword evidence="4" id="KW-1185">Reference proteome</keyword>
<dbReference type="InterPro" id="IPR056422">
    <property type="entry name" value="BP74_N"/>
</dbReference>
<evidence type="ECO:0000256" key="1">
    <source>
        <dbReference type="SAM" id="SignalP"/>
    </source>
</evidence>
<dbReference type="Pfam" id="PF23621">
    <property type="entry name" value="BP74_N"/>
    <property type="match status" value="1"/>
</dbReference>
<dbReference type="RefSeq" id="WP_345565275.1">
    <property type="nucleotide sequence ID" value="NZ_BAABDQ010000010.1"/>
</dbReference>
<keyword evidence="1" id="KW-0732">Signal</keyword>
<dbReference type="EMBL" id="BAABDQ010000010">
    <property type="protein sequence ID" value="GAA3563363.1"/>
    <property type="molecule type" value="Genomic_DNA"/>
</dbReference>
<name>A0ABP6XB64_9ACTN</name>
<feature type="domain" description="BP74 N-terminal" evidence="2">
    <location>
        <begin position="41"/>
        <end position="149"/>
    </location>
</feature>
<dbReference type="PANTHER" id="PTHR35883:SF1">
    <property type="entry name" value="CALMODULIN-BINDING PROTEIN CAM-BP15-RELATED"/>
    <property type="match status" value="1"/>
</dbReference>
<organism evidence="3 4">
    <name type="scientific">Nonomuraea rosea</name>
    <dbReference type="NCBI Taxonomy" id="638574"/>
    <lineage>
        <taxon>Bacteria</taxon>
        <taxon>Bacillati</taxon>
        <taxon>Actinomycetota</taxon>
        <taxon>Actinomycetes</taxon>
        <taxon>Streptosporangiales</taxon>
        <taxon>Streptosporangiaceae</taxon>
        <taxon>Nonomuraea</taxon>
    </lineage>
</organism>
<evidence type="ECO:0000259" key="2">
    <source>
        <dbReference type="Pfam" id="PF23621"/>
    </source>
</evidence>
<sequence length="150" mass="15909">MPGLARKIGLPLAAAALAVLTAVAPATAAGTSGAARQAAAPAYFTMTDITGARFVLQLTDAGKIAHARALLSGETTDRPHVVGRIRKVPAPYNAPWSYHYQPETVDFFDVAIEVCDAVIPYVEDHLDEAGGPFLPGLVWCPWTSRLVNEL</sequence>
<evidence type="ECO:0000313" key="4">
    <source>
        <dbReference type="Proteomes" id="UP001500630"/>
    </source>
</evidence>
<evidence type="ECO:0000313" key="3">
    <source>
        <dbReference type="EMBL" id="GAA3563363.1"/>
    </source>
</evidence>
<dbReference type="PANTHER" id="PTHR35883">
    <property type="entry name" value="CYCLIC AMP-INDUCIBLE PROTEIN BP74-RELATED"/>
    <property type="match status" value="1"/>
</dbReference>
<accession>A0ABP6XB64</accession>
<feature type="chain" id="PRO_5047515878" description="BP74 N-terminal domain-containing protein" evidence="1">
    <location>
        <begin position="29"/>
        <end position="150"/>
    </location>
</feature>
<comment type="caution">
    <text evidence="3">The sequence shown here is derived from an EMBL/GenBank/DDBJ whole genome shotgun (WGS) entry which is preliminary data.</text>
</comment>
<dbReference type="Proteomes" id="UP001500630">
    <property type="component" value="Unassembled WGS sequence"/>
</dbReference>